<proteinExistence type="predicted"/>
<dbReference type="STRING" id="4955.A0A1G4MJM9"/>
<dbReference type="CDD" id="cd17745">
    <property type="entry name" value="BRCT_p53bp1_rpt1"/>
    <property type="match status" value="1"/>
</dbReference>
<comment type="subcellular location">
    <subcellularLocation>
        <location evidence="1">Nucleus</location>
    </subcellularLocation>
</comment>
<evidence type="ECO:0000256" key="4">
    <source>
        <dbReference type="SAM" id="MobiDB-lite"/>
    </source>
</evidence>
<dbReference type="PROSITE" id="PS50172">
    <property type="entry name" value="BRCT"/>
    <property type="match status" value="1"/>
</dbReference>
<dbReference type="SMART" id="SM00292">
    <property type="entry name" value="BRCT"/>
    <property type="match status" value="1"/>
</dbReference>
<sequence>MKSDELEREKFQVINETPVAGKIPNGISQRYYNSDNPRSQHIESIAKTDGASFESNDNSPLRNMNPIKSRSAAEVFRKIEDEAVESNFKHLFELSTREEASSGDPMVDHNTKTPDLDKVKKYLRHDRTPDNDLLSRLKRTPDDTPASQRQAAELQSMNLPKEPHCSPPTTAQLFTSTVSKPAVNDTLSGDNDIVPHHDIGDNYRRHFNQGTKRNYPAEQGADLSMETESHGIKLEFESTSKDNLIRRGQPRVLEKRYPCRDTKLDISQNKQEVPLARSSQFRSTDYCDNVQRSVMQTLELEPVVDGTEECSDIVIPATNSSGGHPKEHTHLEGQNSNTQYEPVKISKKTEKRCDKQKEVQRSREAISEEKTNGCSSSEVSYSVKHESNHTQSENTLNATTQADSKLGDLSMRKEKKGDDTQILSLKNDISILHGLSGLPQDTQADISPSVAALVPQHPFADSGLCSSPIFVHQSRAHKLNTQPSVTNVNTQVIESPENRAKITKFEKAFLDQNDSQDYYNLNLNEKSAKEENLVKTNPGGTDIPSRSVDLIAIEEESSDNENDSEKRVLLRFSNKNDLQHDSLIEKQKETNKETLIYSDIEDTQELPEIEDIIPVKGKNVSGTQSSSTPCETIENEVLSNSKELSPSSSCFTEESQEVVKNRRKSRKRKRSEEDITCISQKSNQKSEMNSPKKRLVRAADAEQTVKIQNTRLNQMNISQVAPPGGSSENGDAVDFRSSTPVKPTSIEVGTALFSNTVTHIAQRKASEGDNLYPKEIRTIDNDLLSKKDVIFPTAVWCHYSLNFVYYPGILLTQDQETNTSEVLFETGSSLVKNEDMFYLDLRIGDTVNWNSKSYTVVALECLSHNNNVIRCIRGFDTVHLKKRNNTGKLGKRTLIKPLSSITLTLSEWARRPKIMLFGSSDFRSSVFEDLSNPIRGRKNTTMITPVSPKKYIGLSETDNHSTPFGSGSSDPHSMSKERNFHQGRGASPLFSGNIFDGCLFVLTGLSEACRQEVSNMIASQNGTVAAGSFSTLLAFTTKGSLHWIDVRYSSYRFVCLITEKHSRSLKYLETLALGWPTLHWKFVSHCIRRNQLDVGAVLGFLLPAGESHRLSINPAAKTGVVLSSNIFQFYSKLLAGKPLGVQLDNKPMHLDEFHVLIYGKSEFNNFIHFIFRVFGACSISYLDRFRNIHKWAIKLENNPGGDSEFKEFVGEIQRRSLTLAPQKKILVYINERTCKNSIAESIKDKLLQVFTTQSDLKGKLYVESKEWLIQSIINTDAGLT</sequence>
<dbReference type="Proteomes" id="UP000190831">
    <property type="component" value="Chromosome H"/>
</dbReference>
<feature type="region of interest" description="Disordered" evidence="4">
    <location>
        <begin position="961"/>
        <end position="980"/>
    </location>
</feature>
<dbReference type="Gene3D" id="3.40.50.10190">
    <property type="entry name" value="BRCT domain"/>
    <property type="match status" value="1"/>
</dbReference>
<dbReference type="InterPro" id="IPR047252">
    <property type="entry name" value="TP53BP1-like"/>
</dbReference>
<organism evidence="6 7">
    <name type="scientific">Lachancea fermentati</name>
    <name type="common">Zygosaccharomyces fermentati</name>
    <dbReference type="NCBI Taxonomy" id="4955"/>
    <lineage>
        <taxon>Eukaryota</taxon>
        <taxon>Fungi</taxon>
        <taxon>Dikarya</taxon>
        <taxon>Ascomycota</taxon>
        <taxon>Saccharomycotina</taxon>
        <taxon>Saccharomycetes</taxon>
        <taxon>Saccharomycetales</taxon>
        <taxon>Saccharomycetaceae</taxon>
        <taxon>Lachancea</taxon>
    </lineage>
</organism>
<dbReference type="InterPro" id="IPR013914">
    <property type="entry name" value="Rad9_Rad53-bd_dom_fun"/>
</dbReference>
<feature type="compositionally biased region" description="Basic and acidic residues" evidence="4">
    <location>
        <begin position="96"/>
        <end position="142"/>
    </location>
</feature>
<feature type="region of interest" description="Disordered" evidence="4">
    <location>
        <begin position="96"/>
        <end position="152"/>
    </location>
</feature>
<name>A0A1G4MJM9_LACFM</name>
<dbReference type="InterPro" id="IPR036420">
    <property type="entry name" value="BRCT_dom_sf"/>
</dbReference>
<dbReference type="GO" id="GO:0042393">
    <property type="term" value="F:histone binding"/>
    <property type="evidence" value="ECO:0007669"/>
    <property type="project" value="TreeGrafter"/>
</dbReference>
<gene>
    <name evidence="6" type="ORF">LAFE_0H05534G</name>
</gene>
<feature type="compositionally biased region" description="Basic and acidic residues" evidence="4">
    <location>
        <begin position="347"/>
        <end position="371"/>
    </location>
</feature>
<evidence type="ECO:0000256" key="1">
    <source>
        <dbReference type="ARBA" id="ARBA00004123"/>
    </source>
</evidence>
<dbReference type="AlphaFoldDB" id="A0A1G4MJM9"/>
<feature type="region of interest" description="Disordered" evidence="4">
    <location>
        <begin position="617"/>
        <end position="692"/>
    </location>
</feature>
<protein>
    <submittedName>
        <fullName evidence="6">LAFE_0H05534g1_1</fullName>
    </submittedName>
</protein>
<feature type="compositionally biased region" description="Polar residues" evidence="4">
    <location>
        <begin position="620"/>
        <end position="630"/>
    </location>
</feature>
<dbReference type="GO" id="GO:0045944">
    <property type="term" value="P:positive regulation of transcription by RNA polymerase II"/>
    <property type="evidence" value="ECO:0007669"/>
    <property type="project" value="TreeGrafter"/>
</dbReference>
<reference evidence="6 7" key="1">
    <citation type="submission" date="2016-03" db="EMBL/GenBank/DDBJ databases">
        <authorList>
            <person name="Devillers H."/>
        </authorList>
    </citation>
    <scope>NUCLEOTIDE SEQUENCE [LARGE SCALE GENOMIC DNA]</scope>
    <source>
        <strain evidence="6">CBS 6772</strain>
    </source>
</reference>
<feature type="compositionally biased region" description="Polar residues" evidence="4">
    <location>
        <begin position="961"/>
        <end position="972"/>
    </location>
</feature>
<dbReference type="SUPFAM" id="SSF52113">
    <property type="entry name" value="BRCT domain"/>
    <property type="match status" value="1"/>
</dbReference>
<evidence type="ECO:0000313" key="7">
    <source>
        <dbReference type="Proteomes" id="UP000190831"/>
    </source>
</evidence>
<evidence type="ECO:0000256" key="2">
    <source>
        <dbReference type="ARBA" id="ARBA00022763"/>
    </source>
</evidence>
<dbReference type="Pfam" id="PF00533">
    <property type="entry name" value="BRCT"/>
    <property type="match status" value="1"/>
</dbReference>
<dbReference type="EMBL" id="LT598491">
    <property type="protein sequence ID" value="SCW04083.1"/>
    <property type="molecule type" value="Genomic_DNA"/>
</dbReference>
<dbReference type="PANTHER" id="PTHR15321:SF3">
    <property type="entry name" value="TP53-BINDING PROTEIN 1"/>
    <property type="match status" value="1"/>
</dbReference>
<dbReference type="OrthoDB" id="129353at2759"/>
<accession>A0A1G4MJM9</accession>
<feature type="compositionally biased region" description="Low complexity" evidence="4">
    <location>
        <begin position="639"/>
        <end position="649"/>
    </location>
</feature>
<dbReference type="GO" id="GO:0000077">
    <property type="term" value="P:DNA damage checkpoint signaling"/>
    <property type="evidence" value="ECO:0007669"/>
    <property type="project" value="TreeGrafter"/>
</dbReference>
<feature type="compositionally biased region" description="Polar residues" evidence="4">
    <location>
        <begin position="389"/>
        <end position="403"/>
    </location>
</feature>
<keyword evidence="2" id="KW-0227">DNA damage</keyword>
<dbReference type="GO" id="GO:0005634">
    <property type="term" value="C:nucleus"/>
    <property type="evidence" value="ECO:0007669"/>
    <property type="project" value="UniProtKB-SubCell"/>
</dbReference>
<dbReference type="Pfam" id="PF08605">
    <property type="entry name" value="Rad9_Rad53_bind"/>
    <property type="match status" value="1"/>
</dbReference>
<evidence type="ECO:0000259" key="5">
    <source>
        <dbReference type="PROSITE" id="PS50172"/>
    </source>
</evidence>
<evidence type="ECO:0000313" key="6">
    <source>
        <dbReference type="EMBL" id="SCW04083.1"/>
    </source>
</evidence>
<evidence type="ECO:0000256" key="3">
    <source>
        <dbReference type="ARBA" id="ARBA00023242"/>
    </source>
</evidence>
<dbReference type="PANTHER" id="PTHR15321">
    <property type="entry name" value="TUMOR SUPPRESSOR P53-BINDING PROTEIN 1"/>
    <property type="match status" value="1"/>
</dbReference>
<dbReference type="InterPro" id="IPR047249">
    <property type="entry name" value="BRCT_p53bp1-like_rpt1"/>
</dbReference>
<keyword evidence="3" id="KW-0539">Nucleus</keyword>
<feature type="region of interest" description="Disordered" evidence="4">
    <location>
        <begin position="718"/>
        <end position="740"/>
    </location>
</feature>
<feature type="region of interest" description="Disordered" evidence="4">
    <location>
        <begin position="318"/>
        <end position="407"/>
    </location>
</feature>
<feature type="domain" description="BRCT" evidence="5">
    <location>
        <begin position="990"/>
        <end position="1092"/>
    </location>
</feature>
<keyword evidence="7" id="KW-1185">Reference proteome</keyword>
<feature type="compositionally biased region" description="Polar residues" evidence="4">
    <location>
        <begin position="677"/>
        <end position="689"/>
    </location>
</feature>
<dbReference type="InterPro" id="IPR001357">
    <property type="entry name" value="BRCT_dom"/>
</dbReference>